<reference evidence="2 3" key="1">
    <citation type="submission" date="2022-03" db="EMBL/GenBank/DDBJ databases">
        <title>Parabacteroides sp. nov. isolated from swine feces.</title>
        <authorList>
            <person name="Bak J.E."/>
        </authorList>
    </citation>
    <scope>NUCLEOTIDE SEQUENCE [LARGE SCALE GENOMIC DNA]</scope>
    <source>
        <strain evidence="2 3">AGMB00274</strain>
    </source>
</reference>
<dbReference type="EMBL" id="JAKZMM010000035">
    <property type="protein sequence ID" value="MCJ2381508.1"/>
    <property type="molecule type" value="Genomic_DNA"/>
</dbReference>
<evidence type="ECO:0000313" key="2">
    <source>
        <dbReference type="EMBL" id="MCJ2381508.1"/>
    </source>
</evidence>
<accession>A0ABT0C3B1</accession>
<name>A0ABT0C3B1_9BACT</name>
<dbReference type="Pfam" id="PF01381">
    <property type="entry name" value="HTH_3"/>
    <property type="match status" value="1"/>
</dbReference>
<dbReference type="InterPro" id="IPR001387">
    <property type="entry name" value="Cro/C1-type_HTH"/>
</dbReference>
<proteinExistence type="predicted"/>
<evidence type="ECO:0000259" key="1">
    <source>
        <dbReference type="PROSITE" id="PS50943"/>
    </source>
</evidence>
<dbReference type="CDD" id="cd00093">
    <property type="entry name" value="HTH_XRE"/>
    <property type="match status" value="1"/>
</dbReference>
<gene>
    <name evidence="2" type="ORF">MUN53_12970</name>
</gene>
<feature type="domain" description="HTH cro/C1-type" evidence="1">
    <location>
        <begin position="24"/>
        <end position="64"/>
    </location>
</feature>
<sequence length="69" mass="7859">MAIDNNLNRLKVVLCEKKRTSKWLAQQLGVNPTTVSKWCTNTTQPDLYTIAKIADLLQVDKRELLQSSN</sequence>
<dbReference type="RefSeq" id="WP_195202987.1">
    <property type="nucleotide sequence ID" value="NZ_JAKZMM010000035.1"/>
</dbReference>
<dbReference type="Proteomes" id="UP001165444">
    <property type="component" value="Unassembled WGS sequence"/>
</dbReference>
<dbReference type="SMART" id="SM00530">
    <property type="entry name" value="HTH_XRE"/>
    <property type="match status" value="1"/>
</dbReference>
<protein>
    <submittedName>
        <fullName evidence="2">Helix-turn-helix domain-containing protein</fullName>
    </submittedName>
</protein>
<dbReference type="SUPFAM" id="SSF47413">
    <property type="entry name" value="lambda repressor-like DNA-binding domains"/>
    <property type="match status" value="1"/>
</dbReference>
<dbReference type="PROSITE" id="PS50943">
    <property type="entry name" value="HTH_CROC1"/>
    <property type="match status" value="1"/>
</dbReference>
<dbReference type="Gene3D" id="1.10.260.40">
    <property type="entry name" value="lambda repressor-like DNA-binding domains"/>
    <property type="match status" value="1"/>
</dbReference>
<organism evidence="2 3">
    <name type="scientific">Parabacteroides faecalis</name>
    <dbReference type="NCBI Taxonomy" id="2924040"/>
    <lineage>
        <taxon>Bacteria</taxon>
        <taxon>Pseudomonadati</taxon>
        <taxon>Bacteroidota</taxon>
        <taxon>Bacteroidia</taxon>
        <taxon>Bacteroidales</taxon>
        <taxon>Tannerellaceae</taxon>
        <taxon>Parabacteroides</taxon>
    </lineage>
</organism>
<keyword evidence="3" id="KW-1185">Reference proteome</keyword>
<comment type="caution">
    <text evidence="2">The sequence shown here is derived from an EMBL/GenBank/DDBJ whole genome shotgun (WGS) entry which is preliminary data.</text>
</comment>
<dbReference type="InterPro" id="IPR010982">
    <property type="entry name" value="Lambda_DNA-bd_dom_sf"/>
</dbReference>
<evidence type="ECO:0000313" key="3">
    <source>
        <dbReference type="Proteomes" id="UP001165444"/>
    </source>
</evidence>